<protein>
    <submittedName>
        <fullName evidence="1">Uncharacterized protein</fullName>
    </submittedName>
</protein>
<comment type="caution">
    <text evidence="1">The sequence shown here is derived from an EMBL/GenBank/DDBJ whole genome shotgun (WGS) entry which is preliminary data.</text>
</comment>
<proteinExistence type="predicted"/>
<name>A0AAN8X468_HALRR</name>
<feature type="non-terminal residue" evidence="1">
    <location>
        <position position="1"/>
    </location>
</feature>
<gene>
    <name evidence="1" type="ORF">SK128_019801</name>
</gene>
<reference evidence="1 2" key="1">
    <citation type="submission" date="2023-11" db="EMBL/GenBank/DDBJ databases">
        <title>Halocaridina rubra genome assembly.</title>
        <authorList>
            <person name="Smith C."/>
        </authorList>
    </citation>
    <scope>NUCLEOTIDE SEQUENCE [LARGE SCALE GENOMIC DNA]</scope>
    <source>
        <strain evidence="1">EP-1</strain>
        <tissue evidence="1">Whole</tissue>
    </source>
</reference>
<organism evidence="1 2">
    <name type="scientific">Halocaridina rubra</name>
    <name type="common">Hawaiian red shrimp</name>
    <dbReference type="NCBI Taxonomy" id="373956"/>
    <lineage>
        <taxon>Eukaryota</taxon>
        <taxon>Metazoa</taxon>
        <taxon>Ecdysozoa</taxon>
        <taxon>Arthropoda</taxon>
        <taxon>Crustacea</taxon>
        <taxon>Multicrustacea</taxon>
        <taxon>Malacostraca</taxon>
        <taxon>Eumalacostraca</taxon>
        <taxon>Eucarida</taxon>
        <taxon>Decapoda</taxon>
        <taxon>Pleocyemata</taxon>
        <taxon>Caridea</taxon>
        <taxon>Atyoidea</taxon>
        <taxon>Atyidae</taxon>
        <taxon>Halocaridina</taxon>
    </lineage>
</organism>
<accession>A0AAN8X468</accession>
<dbReference type="Proteomes" id="UP001381693">
    <property type="component" value="Unassembled WGS sequence"/>
</dbReference>
<evidence type="ECO:0000313" key="1">
    <source>
        <dbReference type="EMBL" id="KAK7077610.1"/>
    </source>
</evidence>
<sequence length="67" mass="7399">SVALLAPLVGVHFSSIFPRRDSFPVLFAEMALFQRPSLAQLFSSKLGRCDSSPAPSAFFHERDMDAK</sequence>
<dbReference type="AlphaFoldDB" id="A0AAN8X468"/>
<evidence type="ECO:0000313" key="2">
    <source>
        <dbReference type="Proteomes" id="UP001381693"/>
    </source>
</evidence>
<keyword evidence="2" id="KW-1185">Reference proteome</keyword>
<feature type="non-terminal residue" evidence="1">
    <location>
        <position position="67"/>
    </location>
</feature>
<dbReference type="EMBL" id="JAXCGZ010008494">
    <property type="protein sequence ID" value="KAK7077610.1"/>
    <property type="molecule type" value="Genomic_DNA"/>
</dbReference>